<dbReference type="Pfam" id="PF00884">
    <property type="entry name" value="Sulfatase"/>
    <property type="match status" value="1"/>
</dbReference>
<dbReference type="InterPro" id="IPR000917">
    <property type="entry name" value="Sulfatase_N"/>
</dbReference>
<dbReference type="EMBL" id="BAAAKV010000045">
    <property type="protein sequence ID" value="GAA1184216.1"/>
    <property type="molecule type" value="Genomic_DNA"/>
</dbReference>
<dbReference type="GO" id="GO:0016787">
    <property type="term" value="F:hydrolase activity"/>
    <property type="evidence" value="ECO:0007669"/>
    <property type="project" value="UniProtKB-KW"/>
</dbReference>
<comment type="caution">
    <text evidence="2">The sequence shown here is derived from an EMBL/GenBank/DDBJ whole genome shotgun (WGS) entry which is preliminary data.</text>
</comment>
<gene>
    <name evidence="2" type="ORF">GCM10009654_47150</name>
</gene>
<reference evidence="2 3" key="1">
    <citation type="journal article" date="2019" name="Int. J. Syst. Evol. Microbiol.">
        <title>The Global Catalogue of Microorganisms (GCM) 10K type strain sequencing project: providing services to taxonomists for standard genome sequencing and annotation.</title>
        <authorList>
            <consortium name="The Broad Institute Genomics Platform"/>
            <consortium name="The Broad Institute Genome Sequencing Center for Infectious Disease"/>
            <person name="Wu L."/>
            <person name="Ma J."/>
        </authorList>
    </citation>
    <scope>NUCLEOTIDE SEQUENCE [LARGE SCALE GENOMIC DNA]</scope>
    <source>
        <strain evidence="2 3">JCM 12696</strain>
    </source>
</reference>
<organism evidence="2 3">
    <name type="scientific">Streptomyces hebeiensis</name>
    <dbReference type="NCBI Taxonomy" id="229486"/>
    <lineage>
        <taxon>Bacteria</taxon>
        <taxon>Bacillati</taxon>
        <taxon>Actinomycetota</taxon>
        <taxon>Actinomycetes</taxon>
        <taxon>Kitasatosporales</taxon>
        <taxon>Streptomycetaceae</taxon>
        <taxon>Streptomyces</taxon>
    </lineage>
</organism>
<dbReference type="InterPro" id="IPR047838">
    <property type="entry name" value="STM4013-like"/>
</dbReference>
<sequence>MHPPELTPAHPPADTTPDVIPDMTEVVGRDDLLLVTLDTLRHDVASELAAEGRIPHLARHLPGGRWEERHAPGSFTYASHQAMFAGFLPTPATPGRHPRLFAGRFGGSETTAGRTYVFDTPDLPSALAAAGYRTVCVGGVGFFNKRGALGSVLPGMFQESHWEPEFGVASPTSFEAQVTRAEQVVAGLPPERRLFLFVNVAALHQPNWFHLPGATREAGDSRASHAAALTYVDRHIGRLFAAASSRRRCFTIVCSDHGTAYGDDGWTGHRLAHESVWTVPYAHFFLENGALHEHH</sequence>
<dbReference type="Proteomes" id="UP001501371">
    <property type="component" value="Unassembled WGS sequence"/>
</dbReference>
<dbReference type="SUPFAM" id="SSF53649">
    <property type="entry name" value="Alkaline phosphatase-like"/>
    <property type="match status" value="1"/>
</dbReference>
<keyword evidence="2" id="KW-0378">Hydrolase</keyword>
<evidence type="ECO:0000313" key="3">
    <source>
        <dbReference type="Proteomes" id="UP001501371"/>
    </source>
</evidence>
<dbReference type="InterPro" id="IPR017850">
    <property type="entry name" value="Alkaline_phosphatase_core_sf"/>
</dbReference>
<protein>
    <submittedName>
        <fullName evidence="2">STM4013/SEN3800 family hydrolase</fullName>
    </submittedName>
</protein>
<feature type="domain" description="Sulfatase N-terminal" evidence="1">
    <location>
        <begin position="32"/>
        <end position="281"/>
    </location>
</feature>
<accession>A0ABN1UZD7</accession>
<proteinExistence type="predicted"/>
<dbReference type="Gene3D" id="3.40.720.10">
    <property type="entry name" value="Alkaline Phosphatase, subunit A"/>
    <property type="match status" value="1"/>
</dbReference>
<name>A0ABN1UZD7_9ACTN</name>
<evidence type="ECO:0000313" key="2">
    <source>
        <dbReference type="EMBL" id="GAA1184216.1"/>
    </source>
</evidence>
<keyword evidence="3" id="KW-1185">Reference proteome</keyword>
<evidence type="ECO:0000259" key="1">
    <source>
        <dbReference type="Pfam" id="PF00884"/>
    </source>
</evidence>
<dbReference type="NCBIfam" id="NF038075">
    <property type="entry name" value="fam_STM4013"/>
    <property type="match status" value="1"/>
</dbReference>